<comment type="caution">
    <text evidence="1">The sequence shown here is derived from an EMBL/GenBank/DDBJ whole genome shotgun (WGS) entry which is preliminary data.</text>
</comment>
<gene>
    <name evidence="1" type="ORF">LARSCL_LOCUS4384</name>
</gene>
<name>A0AAV1ZB36_9ARAC</name>
<proteinExistence type="predicted"/>
<dbReference type="EMBL" id="CAXIEN010000036">
    <property type="protein sequence ID" value="CAL1268806.1"/>
    <property type="molecule type" value="Genomic_DNA"/>
</dbReference>
<keyword evidence="2" id="KW-1185">Reference proteome</keyword>
<reference evidence="1 2" key="1">
    <citation type="submission" date="2024-04" db="EMBL/GenBank/DDBJ databases">
        <authorList>
            <person name="Rising A."/>
            <person name="Reimegard J."/>
            <person name="Sonavane S."/>
            <person name="Akerstrom W."/>
            <person name="Nylinder S."/>
            <person name="Hedman E."/>
            <person name="Kallberg Y."/>
        </authorList>
    </citation>
    <scope>NUCLEOTIDE SEQUENCE [LARGE SCALE GENOMIC DNA]</scope>
</reference>
<dbReference type="AlphaFoldDB" id="A0AAV1ZB36"/>
<organism evidence="1 2">
    <name type="scientific">Larinioides sclopetarius</name>
    <dbReference type="NCBI Taxonomy" id="280406"/>
    <lineage>
        <taxon>Eukaryota</taxon>
        <taxon>Metazoa</taxon>
        <taxon>Ecdysozoa</taxon>
        <taxon>Arthropoda</taxon>
        <taxon>Chelicerata</taxon>
        <taxon>Arachnida</taxon>
        <taxon>Araneae</taxon>
        <taxon>Araneomorphae</taxon>
        <taxon>Entelegynae</taxon>
        <taxon>Araneoidea</taxon>
        <taxon>Araneidae</taxon>
        <taxon>Larinioides</taxon>
    </lineage>
</organism>
<sequence length="169" mass="19751">MDEDINCKHEEIHNGHRIIYYLKFHRLDLIRRTFFRHASKTGCRVTDTEWQMALKCEREAENDFYTYSVKIKRLDESHRGVKGSVAMHFFAVEGVPVYPPILSVQEKMASKDELEAKLNDIDSSDLREMVFIRIVVKIERCHIGADMGTDWRCASKNEVDEKSVNLSKL</sequence>
<dbReference type="Proteomes" id="UP001497382">
    <property type="component" value="Unassembled WGS sequence"/>
</dbReference>
<evidence type="ECO:0000313" key="2">
    <source>
        <dbReference type="Proteomes" id="UP001497382"/>
    </source>
</evidence>
<protein>
    <submittedName>
        <fullName evidence="1">Uncharacterized protein</fullName>
    </submittedName>
</protein>
<accession>A0AAV1ZB36</accession>
<evidence type="ECO:0000313" key="1">
    <source>
        <dbReference type="EMBL" id="CAL1268806.1"/>
    </source>
</evidence>